<evidence type="ECO:0000313" key="5">
    <source>
        <dbReference type="EMBL" id="KAL2264900.1"/>
    </source>
</evidence>
<accession>A0ABR4D4F1</accession>
<feature type="region of interest" description="Disordered" evidence="3">
    <location>
        <begin position="136"/>
        <end position="181"/>
    </location>
</feature>
<dbReference type="PROSITE" id="PS51635">
    <property type="entry name" value="PNPLA"/>
    <property type="match status" value="1"/>
</dbReference>
<reference evidence="5 6" key="1">
    <citation type="journal article" date="2024" name="Commun. Biol.">
        <title>Comparative genomic analysis of thermophilic fungi reveals convergent evolutionary adaptations and gene losses.</title>
        <authorList>
            <person name="Steindorff A.S."/>
            <person name="Aguilar-Pontes M.V."/>
            <person name="Robinson A.J."/>
            <person name="Andreopoulos B."/>
            <person name="LaButti K."/>
            <person name="Kuo A."/>
            <person name="Mondo S."/>
            <person name="Riley R."/>
            <person name="Otillar R."/>
            <person name="Haridas S."/>
            <person name="Lipzen A."/>
            <person name="Grimwood J."/>
            <person name="Schmutz J."/>
            <person name="Clum A."/>
            <person name="Reid I.D."/>
            <person name="Moisan M.C."/>
            <person name="Butler G."/>
            <person name="Nguyen T.T.M."/>
            <person name="Dewar K."/>
            <person name="Conant G."/>
            <person name="Drula E."/>
            <person name="Henrissat B."/>
            <person name="Hansel C."/>
            <person name="Singer S."/>
            <person name="Hutchinson M.I."/>
            <person name="de Vries R.P."/>
            <person name="Natvig D.O."/>
            <person name="Powell A.J."/>
            <person name="Tsang A."/>
            <person name="Grigoriev I.V."/>
        </authorList>
    </citation>
    <scope>NUCLEOTIDE SEQUENCE [LARGE SCALE GENOMIC DNA]</scope>
    <source>
        <strain evidence="5 6">ATCC 22073</strain>
    </source>
</reference>
<dbReference type="CDD" id="cd07216">
    <property type="entry name" value="Pat17_PNPLA8_PNPLA9_like3"/>
    <property type="match status" value="1"/>
</dbReference>
<feature type="region of interest" description="Disordered" evidence="3">
    <location>
        <begin position="466"/>
        <end position="657"/>
    </location>
</feature>
<name>A0ABR4D4F1_9PEZI</name>
<feature type="short sequence motif" description="GXGXXG" evidence="2">
    <location>
        <begin position="26"/>
        <end position="31"/>
    </location>
</feature>
<comment type="caution">
    <text evidence="5">The sequence shown here is derived from an EMBL/GenBank/DDBJ whole genome shotgun (WGS) entry which is preliminary data.</text>
</comment>
<gene>
    <name evidence="5" type="ORF">VTJ83DRAFT_7410</name>
</gene>
<evidence type="ECO:0000313" key="6">
    <source>
        <dbReference type="Proteomes" id="UP001600064"/>
    </source>
</evidence>
<feature type="compositionally biased region" description="Low complexity" evidence="3">
    <location>
        <begin position="153"/>
        <end position="168"/>
    </location>
</feature>
<dbReference type="RefSeq" id="XP_070863627.1">
    <property type="nucleotide sequence ID" value="XM_071014230.1"/>
</dbReference>
<evidence type="ECO:0000256" key="1">
    <source>
        <dbReference type="ARBA" id="ARBA00023098"/>
    </source>
</evidence>
<dbReference type="Pfam" id="PF01734">
    <property type="entry name" value="Patatin"/>
    <property type="match status" value="1"/>
</dbReference>
<evidence type="ECO:0000256" key="3">
    <source>
        <dbReference type="SAM" id="MobiDB-lite"/>
    </source>
</evidence>
<organism evidence="5 6">
    <name type="scientific">Remersonia thermophila</name>
    <dbReference type="NCBI Taxonomy" id="72144"/>
    <lineage>
        <taxon>Eukaryota</taxon>
        <taxon>Fungi</taxon>
        <taxon>Dikarya</taxon>
        <taxon>Ascomycota</taxon>
        <taxon>Pezizomycotina</taxon>
        <taxon>Sordariomycetes</taxon>
        <taxon>Sordariomycetidae</taxon>
        <taxon>Sordariales</taxon>
        <taxon>Sordariales incertae sedis</taxon>
        <taxon>Remersonia</taxon>
    </lineage>
</organism>
<dbReference type="PANTHER" id="PTHR24185">
    <property type="entry name" value="CALCIUM-INDEPENDENT PHOSPHOLIPASE A2-GAMMA"/>
    <property type="match status" value="1"/>
</dbReference>
<dbReference type="GeneID" id="98128874"/>
<protein>
    <recommendedName>
        <fullName evidence="4">PNPLA domain-containing protein</fullName>
    </recommendedName>
</protein>
<dbReference type="InterPro" id="IPR016035">
    <property type="entry name" value="Acyl_Trfase/lysoPLipase"/>
</dbReference>
<feature type="compositionally biased region" description="Low complexity" evidence="3">
    <location>
        <begin position="492"/>
        <end position="512"/>
    </location>
</feature>
<sequence length="657" mass="72351">MDMDPSGLKRRDTTKGPPLRILSLDGGGVRGYSMFLILQELMHRTFVEIEGRAPRRSEIPKPCDHFDLIVGTGTGGLIALMLGRLRLDIETCKELYVRLTRYVFETDKTIAGIPYRSTLFKATKLEEAIRECVREHTINETEGNDGSDAGSTAYPLSSPVSRSSAAASHPRRQASNASVVSFSARSPSAQYARPVLSRWGNPDARLYDERENRTKTAVTAIYKGTPKGGAPALLRSYDSRREPAPEFDCTIWQAGRATCAIGLAFKPIQIGQSVFHDDGAGTFNPAPIALDEAVVNEWPGREVGVFVSVGTGKRPTGSDANSSLWYEGFLGEFAEARRKLIAKIEGCEKIHEMMKREHLAKRGVHIDNYYRWNVEVGVGEFGMNEWNRLADISTNTRRYMARDAERKLVQNAAAKLAKIHFAKQRHERLNGYSALDATTQQQQHQHQHQHQQQVPEISLPFAAELEGDMPPIPASRTPSRHSYDSGGSDNLPVRPTTPSPRSSIEPPRQSPRLNHQLPYPTAPPPGSPPAPPSLFAQFPSAPTGPSRRESGTSVEDGDRLVANAPTPSQYRIAAGSDKIAIAGPDDHPRRYTDPLMRPPGPPSIPPPLPPKTPLPERQQAGFAPPPRVSTTVLPYPLDDEDEPPVVNMARKPNYNGH</sequence>
<feature type="compositionally biased region" description="Pro residues" evidence="3">
    <location>
        <begin position="596"/>
        <end position="613"/>
    </location>
</feature>
<comment type="caution">
    <text evidence="2">Lacks conserved residue(s) required for the propagation of feature annotation.</text>
</comment>
<evidence type="ECO:0000256" key="2">
    <source>
        <dbReference type="PROSITE-ProRule" id="PRU01161"/>
    </source>
</evidence>
<feature type="compositionally biased region" description="Pro residues" evidence="3">
    <location>
        <begin position="520"/>
        <end position="532"/>
    </location>
</feature>
<keyword evidence="6" id="KW-1185">Reference proteome</keyword>
<dbReference type="InterPro" id="IPR002641">
    <property type="entry name" value="PNPLA_dom"/>
</dbReference>
<dbReference type="EMBL" id="JAZGUE010000007">
    <property type="protein sequence ID" value="KAL2264900.1"/>
    <property type="molecule type" value="Genomic_DNA"/>
</dbReference>
<keyword evidence="1" id="KW-0443">Lipid metabolism</keyword>
<dbReference type="SUPFAM" id="SSF52151">
    <property type="entry name" value="FabD/lysophospholipase-like"/>
    <property type="match status" value="1"/>
</dbReference>
<evidence type="ECO:0000259" key="4">
    <source>
        <dbReference type="PROSITE" id="PS51635"/>
    </source>
</evidence>
<dbReference type="PANTHER" id="PTHR24185:SF4">
    <property type="entry name" value="SERINE HYDROLASE, PUTATIVE (AFU_ORTHOLOGUE AFUA_2G07870)-RELATED"/>
    <property type="match status" value="1"/>
</dbReference>
<proteinExistence type="predicted"/>
<feature type="short sequence motif" description="DGA/G" evidence="2">
    <location>
        <begin position="278"/>
        <end position="280"/>
    </location>
</feature>
<dbReference type="Proteomes" id="UP001600064">
    <property type="component" value="Unassembled WGS sequence"/>
</dbReference>
<feature type="domain" description="PNPLA" evidence="4">
    <location>
        <begin position="22"/>
        <end position="292"/>
    </location>
</feature>
<dbReference type="Gene3D" id="3.40.1090.10">
    <property type="entry name" value="Cytosolic phospholipase A2 catalytic domain"/>
    <property type="match status" value="1"/>
</dbReference>